<dbReference type="InterPro" id="IPR001841">
    <property type="entry name" value="Znf_RING"/>
</dbReference>
<keyword evidence="2 4" id="KW-0863">Zinc-finger</keyword>
<feature type="compositionally biased region" description="Acidic residues" evidence="5">
    <location>
        <begin position="363"/>
        <end position="378"/>
    </location>
</feature>
<evidence type="ECO:0000256" key="1">
    <source>
        <dbReference type="ARBA" id="ARBA00022723"/>
    </source>
</evidence>
<dbReference type="OrthoDB" id="6105938at2759"/>
<dbReference type="SUPFAM" id="SSF57850">
    <property type="entry name" value="RING/U-box"/>
    <property type="match status" value="1"/>
</dbReference>
<dbReference type="EMBL" id="LGTZ01000765">
    <property type="protein sequence ID" value="OJD23550.1"/>
    <property type="molecule type" value="Genomic_DNA"/>
</dbReference>
<feature type="region of interest" description="Disordered" evidence="5">
    <location>
        <begin position="1"/>
        <end position="23"/>
    </location>
</feature>
<name>A0A1J9Q4F1_9EURO</name>
<feature type="region of interest" description="Disordered" evidence="5">
    <location>
        <begin position="403"/>
        <end position="493"/>
    </location>
</feature>
<dbReference type="GO" id="GO:0008270">
    <property type="term" value="F:zinc ion binding"/>
    <property type="evidence" value="ECO:0007669"/>
    <property type="project" value="UniProtKB-KW"/>
</dbReference>
<accession>A0A1J9Q4F1</accession>
<feature type="compositionally biased region" description="Acidic residues" evidence="5">
    <location>
        <begin position="269"/>
        <end position="286"/>
    </location>
</feature>
<dbReference type="PANTHER" id="PTHR23327">
    <property type="entry name" value="RING FINGER PROTEIN 127"/>
    <property type="match status" value="1"/>
</dbReference>
<feature type="compositionally biased region" description="Polar residues" evidence="5">
    <location>
        <begin position="434"/>
        <end position="448"/>
    </location>
</feature>
<feature type="region of interest" description="Disordered" evidence="5">
    <location>
        <begin position="256"/>
        <end position="286"/>
    </location>
</feature>
<protein>
    <recommendedName>
        <fullName evidence="6">RING-type domain-containing protein</fullName>
    </recommendedName>
</protein>
<dbReference type="Gene3D" id="3.30.40.10">
    <property type="entry name" value="Zinc/RING finger domain, C3HC4 (zinc finger)"/>
    <property type="match status" value="1"/>
</dbReference>
<dbReference type="InterPro" id="IPR017907">
    <property type="entry name" value="Znf_RING_CS"/>
</dbReference>
<dbReference type="InterPro" id="IPR013083">
    <property type="entry name" value="Znf_RING/FYVE/PHD"/>
</dbReference>
<evidence type="ECO:0000313" key="8">
    <source>
        <dbReference type="Proteomes" id="UP000242791"/>
    </source>
</evidence>
<gene>
    <name evidence="7" type="ORF">ACJ73_05092</name>
</gene>
<evidence type="ECO:0000256" key="3">
    <source>
        <dbReference type="ARBA" id="ARBA00022833"/>
    </source>
</evidence>
<evidence type="ECO:0000259" key="6">
    <source>
        <dbReference type="PROSITE" id="PS50089"/>
    </source>
</evidence>
<feature type="compositionally biased region" description="Low complexity" evidence="5">
    <location>
        <begin position="403"/>
        <end position="418"/>
    </location>
</feature>
<reference evidence="7 8" key="1">
    <citation type="submission" date="2015-08" db="EMBL/GenBank/DDBJ databases">
        <title>Emmonsia species relationships and genome sequence.</title>
        <authorList>
            <person name="Cuomo C.A."/>
            <person name="Schwartz I.S."/>
            <person name="Kenyon C."/>
            <person name="De Hoog G.S."/>
            <person name="Govender N.P."/>
            <person name="Botha A."/>
            <person name="Moreno L."/>
            <person name="De Vries M."/>
            <person name="Munoz J.F."/>
            <person name="Stielow J.B."/>
        </authorList>
    </citation>
    <scope>NUCLEOTIDE SEQUENCE [LARGE SCALE GENOMIC DNA]</scope>
    <source>
        <strain evidence="7 8">EI222</strain>
    </source>
</reference>
<dbReference type="InterPro" id="IPR018957">
    <property type="entry name" value="Znf_C3HC4_RING-type"/>
</dbReference>
<dbReference type="AlphaFoldDB" id="A0A1J9Q4F1"/>
<proteinExistence type="predicted"/>
<evidence type="ECO:0000313" key="7">
    <source>
        <dbReference type="EMBL" id="OJD23550.1"/>
    </source>
</evidence>
<dbReference type="Proteomes" id="UP000242791">
    <property type="component" value="Unassembled WGS sequence"/>
</dbReference>
<dbReference type="PROSITE" id="PS50089">
    <property type="entry name" value="ZF_RING_2"/>
    <property type="match status" value="1"/>
</dbReference>
<dbReference type="PROSITE" id="PS00518">
    <property type="entry name" value="ZF_RING_1"/>
    <property type="match status" value="1"/>
</dbReference>
<sequence length="493" mass="54045">MSATATVGLAAGSAKPGPPLPMDPSRLLRTVQGHVEDIRSLIYCGICVKPLYEPFTLACGHTFCYSCLTQWFVNHKRKKTCPDCRASVSAQPAPAYLIREIVQMFISRAELLEGDETTKEHLSNKLAETEKMESDKSNKDPVNGGLFQGCFKCPLPFNEPINDILDGVTRCPRCAWELEEGECHHCGFSAVGYSSGGSHSDSDLSGEDGSITMTDALDEIEDGFSGIDTDDIAWNELYGDFEYPVHQHQQNVVSNASDLSSMNHRSDYSDDEDSHDSEMSDFIDDGPIEEEAIETDRSTVVGGNTIISDSDSDMQSQIVAAPAVSRAPCPRQPIPFGDDDGDEEHDYGNNDYQREIAGNINNIDDDDYDDEGDDDDDEPVRAPTRTVQQRRQIFSYSINSASRLRNRATTASTRTSVLDSDDEEDGEGGSVLLNLSTRAHASGSNAHSAISLDDDSDVPFAPTRSQRRGPRPGQIRPSQRRDRRRGQGTNSPG</sequence>
<evidence type="ECO:0000256" key="2">
    <source>
        <dbReference type="ARBA" id="ARBA00022771"/>
    </source>
</evidence>
<feature type="domain" description="RING-type" evidence="6">
    <location>
        <begin position="44"/>
        <end position="85"/>
    </location>
</feature>
<dbReference type="STRING" id="1658174.A0A1J9Q4F1"/>
<comment type="caution">
    <text evidence="7">The sequence shown here is derived from an EMBL/GenBank/DDBJ whole genome shotgun (WGS) entry which is preliminary data.</text>
</comment>
<feature type="region of interest" description="Disordered" evidence="5">
    <location>
        <begin position="321"/>
        <end position="386"/>
    </location>
</feature>
<dbReference type="SMART" id="SM00184">
    <property type="entry name" value="RING"/>
    <property type="match status" value="1"/>
</dbReference>
<evidence type="ECO:0000256" key="4">
    <source>
        <dbReference type="PROSITE-ProRule" id="PRU00175"/>
    </source>
</evidence>
<evidence type="ECO:0000256" key="5">
    <source>
        <dbReference type="SAM" id="MobiDB-lite"/>
    </source>
</evidence>
<dbReference type="Pfam" id="PF00097">
    <property type="entry name" value="zf-C3HC4"/>
    <property type="match status" value="1"/>
</dbReference>
<organism evidence="7 8">
    <name type="scientific">Blastomyces percursus</name>
    <dbReference type="NCBI Taxonomy" id="1658174"/>
    <lineage>
        <taxon>Eukaryota</taxon>
        <taxon>Fungi</taxon>
        <taxon>Dikarya</taxon>
        <taxon>Ascomycota</taxon>
        <taxon>Pezizomycotina</taxon>
        <taxon>Eurotiomycetes</taxon>
        <taxon>Eurotiomycetidae</taxon>
        <taxon>Onygenales</taxon>
        <taxon>Ajellomycetaceae</taxon>
        <taxon>Blastomyces</taxon>
    </lineage>
</organism>
<keyword evidence="1" id="KW-0479">Metal-binding</keyword>
<dbReference type="VEuPathDB" id="FungiDB:ACJ73_05092"/>
<keyword evidence="3" id="KW-0862">Zinc</keyword>
<keyword evidence="8" id="KW-1185">Reference proteome</keyword>